<dbReference type="Gene3D" id="2.60.130.10">
    <property type="entry name" value="Aromatic compound dioxygenase"/>
    <property type="match status" value="1"/>
</dbReference>
<evidence type="ECO:0000313" key="3">
    <source>
        <dbReference type="Proteomes" id="UP001379533"/>
    </source>
</evidence>
<dbReference type="Pfam" id="PF00775">
    <property type="entry name" value="Dioxygenase_C"/>
    <property type="match status" value="1"/>
</dbReference>
<dbReference type="PANTHER" id="PTHR34315">
    <property type="match status" value="1"/>
</dbReference>
<dbReference type="PANTHER" id="PTHR34315:SF1">
    <property type="entry name" value="INTRADIOL RING-CLEAVAGE DIOXYGENASES DOMAIN-CONTAINING PROTEIN-RELATED"/>
    <property type="match status" value="1"/>
</dbReference>
<reference evidence="2 3" key="1">
    <citation type="submission" date="2021-12" db="EMBL/GenBank/DDBJ databases">
        <title>Discovery of the Pendulisporaceae a myxobacterial family with distinct sporulation behavior and unique specialized metabolism.</title>
        <authorList>
            <person name="Garcia R."/>
            <person name="Popoff A."/>
            <person name="Bader C.D."/>
            <person name="Loehr J."/>
            <person name="Walesch S."/>
            <person name="Walt C."/>
            <person name="Boldt J."/>
            <person name="Bunk B."/>
            <person name="Haeckl F.J.F.P.J."/>
            <person name="Gunesch A.P."/>
            <person name="Birkelbach J."/>
            <person name="Nuebel U."/>
            <person name="Pietschmann T."/>
            <person name="Bach T."/>
            <person name="Mueller R."/>
        </authorList>
    </citation>
    <scope>NUCLEOTIDE SEQUENCE [LARGE SCALE GENOMIC DNA]</scope>
    <source>
        <strain evidence="2 3">MSr12523</strain>
    </source>
</reference>
<gene>
    <name evidence="2" type="ORF">LZC95_27450</name>
</gene>
<keyword evidence="3" id="KW-1185">Reference proteome</keyword>
<accession>A0ABZ2JZJ5</accession>
<dbReference type="InterPro" id="IPR015889">
    <property type="entry name" value="Intradiol_dOase_core"/>
</dbReference>
<feature type="domain" description="Intradiol ring-cleavage dioxygenases" evidence="1">
    <location>
        <begin position="89"/>
        <end position="151"/>
    </location>
</feature>
<dbReference type="EMBL" id="CP089982">
    <property type="protein sequence ID" value="WXA90185.1"/>
    <property type="molecule type" value="Genomic_DNA"/>
</dbReference>
<sequence>MARAIDFEKIGRRAALGLFGGTAAALVADESAHGAPGTATSCVLTPNETAGPFFVDERLERSDIRSDPTDGTVARGIPLHLALVVSSLRKGTCTPLSGAMVDIWHCNAVGKYSDVEDDTRGKKFLRGYQRTDGQGRVAFVTIYPGWYPGRAVHVHFKVRTSNSKNAAVSEFASQLYFDDATTNRVFADPRYAHAGKRMKNTDDGLFMGKQLLLDAQPDASGTYSASFSIGLQID</sequence>
<name>A0ABZ2JZJ5_9BACT</name>
<evidence type="ECO:0000259" key="1">
    <source>
        <dbReference type="Pfam" id="PF00775"/>
    </source>
</evidence>
<evidence type="ECO:0000313" key="2">
    <source>
        <dbReference type="EMBL" id="WXA90185.1"/>
    </source>
</evidence>
<protein>
    <recommendedName>
        <fullName evidence="1">Intradiol ring-cleavage dioxygenases domain-containing protein</fullName>
    </recommendedName>
</protein>
<dbReference type="InterPro" id="IPR000627">
    <property type="entry name" value="Intradiol_dOase_C"/>
</dbReference>
<dbReference type="Proteomes" id="UP001379533">
    <property type="component" value="Chromosome"/>
</dbReference>
<proteinExistence type="predicted"/>
<organism evidence="2 3">
    <name type="scientific">Pendulispora brunnea</name>
    <dbReference type="NCBI Taxonomy" id="2905690"/>
    <lineage>
        <taxon>Bacteria</taxon>
        <taxon>Pseudomonadati</taxon>
        <taxon>Myxococcota</taxon>
        <taxon>Myxococcia</taxon>
        <taxon>Myxococcales</taxon>
        <taxon>Sorangiineae</taxon>
        <taxon>Pendulisporaceae</taxon>
        <taxon>Pendulispora</taxon>
    </lineage>
</organism>
<dbReference type="SUPFAM" id="SSF49482">
    <property type="entry name" value="Aromatic compound dioxygenase"/>
    <property type="match status" value="1"/>
</dbReference>
<dbReference type="RefSeq" id="WP_394840798.1">
    <property type="nucleotide sequence ID" value="NZ_CP089982.1"/>
</dbReference>